<evidence type="ECO:0000313" key="1">
    <source>
        <dbReference type="EMBL" id="CAC5383816.1"/>
    </source>
</evidence>
<name>A0A6J8BJL4_MYTCO</name>
<proteinExistence type="predicted"/>
<accession>A0A6J8BJL4</accession>
<reference evidence="1 2" key="1">
    <citation type="submission" date="2020-06" db="EMBL/GenBank/DDBJ databases">
        <authorList>
            <person name="Li R."/>
            <person name="Bekaert M."/>
        </authorList>
    </citation>
    <scope>NUCLEOTIDE SEQUENCE [LARGE SCALE GENOMIC DNA]</scope>
    <source>
        <strain evidence="2">wild</strain>
    </source>
</reference>
<dbReference type="EMBL" id="CACVKT020003448">
    <property type="protein sequence ID" value="CAC5383816.1"/>
    <property type="molecule type" value="Genomic_DNA"/>
</dbReference>
<protein>
    <submittedName>
        <fullName evidence="1">Uncharacterized protein</fullName>
    </submittedName>
</protein>
<sequence>MAQIFNVNRFLRLFVVSPLNITDGLTIQEKIVVVNYLSAIEQKEEKEHHLSTKSTTDNTVPYVFEEDIILTPKQAQIIYESRNPRQKRKLNTDLQRHWQLPIQYAFDGSHITLQLPIQNVMDTSKLQLPIQNVMDISKLKLPIQNVMDTSKLQLPIQNVMDTSKLQLPIQNVMDTISYLIQNVMDTSKLQLPIQNVMDTSKLQLPIQNVMDTSKLQLPIQNVMDTSKLQLPIQNVMDTSKLQLIQNVLPVYRIQNKWIPVSYSYQYRM</sequence>
<dbReference type="AlphaFoldDB" id="A0A6J8BJL4"/>
<evidence type="ECO:0000313" key="2">
    <source>
        <dbReference type="Proteomes" id="UP000507470"/>
    </source>
</evidence>
<dbReference type="Proteomes" id="UP000507470">
    <property type="component" value="Unassembled WGS sequence"/>
</dbReference>
<gene>
    <name evidence="1" type="ORF">MCOR_19520</name>
</gene>
<keyword evidence="2" id="KW-1185">Reference proteome</keyword>
<organism evidence="1 2">
    <name type="scientific">Mytilus coruscus</name>
    <name type="common">Sea mussel</name>
    <dbReference type="NCBI Taxonomy" id="42192"/>
    <lineage>
        <taxon>Eukaryota</taxon>
        <taxon>Metazoa</taxon>
        <taxon>Spiralia</taxon>
        <taxon>Lophotrochozoa</taxon>
        <taxon>Mollusca</taxon>
        <taxon>Bivalvia</taxon>
        <taxon>Autobranchia</taxon>
        <taxon>Pteriomorphia</taxon>
        <taxon>Mytilida</taxon>
        <taxon>Mytiloidea</taxon>
        <taxon>Mytilidae</taxon>
        <taxon>Mytilinae</taxon>
        <taxon>Mytilus</taxon>
    </lineage>
</organism>
<dbReference type="OrthoDB" id="9634265at2759"/>